<gene>
    <name evidence="1" type="ORF">ACFPP7_20155</name>
</gene>
<dbReference type="PANTHER" id="PTHR32182">
    <property type="entry name" value="DNA REPLICATION AND REPAIR PROTEIN RECF"/>
    <property type="match status" value="1"/>
</dbReference>
<comment type="caution">
    <text evidence="1">The sequence shown here is derived from an EMBL/GenBank/DDBJ whole genome shotgun (WGS) entry which is preliminary data.</text>
</comment>
<name>A0ABW0QE71_9BURK</name>
<dbReference type="InterPro" id="IPR027417">
    <property type="entry name" value="P-loop_NTPase"/>
</dbReference>
<organism evidence="1 2">
    <name type="scientific">Polaromonas jejuensis</name>
    <dbReference type="NCBI Taxonomy" id="457502"/>
    <lineage>
        <taxon>Bacteria</taxon>
        <taxon>Pseudomonadati</taxon>
        <taxon>Pseudomonadota</taxon>
        <taxon>Betaproteobacteria</taxon>
        <taxon>Burkholderiales</taxon>
        <taxon>Comamonadaceae</taxon>
        <taxon>Polaromonas</taxon>
    </lineage>
</organism>
<reference evidence="2" key="1">
    <citation type="journal article" date="2019" name="Int. J. Syst. Evol. Microbiol.">
        <title>The Global Catalogue of Microorganisms (GCM) 10K type strain sequencing project: providing services to taxonomists for standard genome sequencing and annotation.</title>
        <authorList>
            <consortium name="The Broad Institute Genomics Platform"/>
            <consortium name="The Broad Institute Genome Sequencing Center for Infectious Disease"/>
            <person name="Wu L."/>
            <person name="Ma J."/>
        </authorList>
    </citation>
    <scope>NUCLEOTIDE SEQUENCE [LARGE SCALE GENOMIC DNA]</scope>
    <source>
        <strain evidence="2">CGMCC 4.7277</strain>
    </source>
</reference>
<dbReference type="SUPFAM" id="SSF52540">
    <property type="entry name" value="P-loop containing nucleoside triphosphate hydrolases"/>
    <property type="match status" value="1"/>
</dbReference>
<dbReference type="PANTHER" id="PTHR32182:SF0">
    <property type="entry name" value="DNA REPLICATION AND REPAIR PROTEIN RECF"/>
    <property type="match status" value="1"/>
</dbReference>
<protein>
    <submittedName>
        <fullName evidence="1">AAA family ATPase</fullName>
    </submittedName>
</protein>
<sequence>MNALEVFEKWLRSEYLEKLDVQLNDHLSPKSSAVWMRNGSDTHASLFDVDLGIWFKFVELIEPEKVSSRVQESIQASLADAAQLLWKTGLPGESQDRSGAWTLTLIFLIHSSCRLDWEKSIQTLRAESGFTEEFSIDVIVFNDPISLSTQLQSGTAMPQLLLSSRKLLLLPAQNIDSWLSADAEVKKLLDDLPNRFSNSQERKLVEGMIEQVLKDSSSTTDHGFPAAPLHLDSVKITSLRNISDFTLKLRSPDSDVFAHIIHGPNGTGKSSIFEALSIAVAGSSRRMADYLVDPDIYRPTSAAYVKNVLAPLATNQNPQVEVSGSNVLSNMPVDAQEADLRLIASDGTLLAQEDARNFVETPGRNLGARVLTGYSVLAQNVQSFCEREYGLANSKRQEWLRKFGIAASVTREESRLTKLIEHFIGQYHPFGTQQLGFWLAAIQQRIPNYSVEAKSLAFDWSEADAKSKRDDLAKIVVQLDRLGANAECERAVFGWIQKRNKALLEMTALKTKIKKTCDDITEQRPELEEDLQKWQRWLFRDTSTAAGSDTPSQEALSEEKNLNSQLQITKDVGLSYSEQLQHLKQVQSTFLSSWAKDHPELCPTCNADHSLEGGIVSVVKKLSEDLELRLGAARKQYAEILSKVRELQKSHEQLGQCPLNEERRSAIAHLLGFTDQGYEALESFLKQKDAVDILLQSLDLLISPPQLPLIDDTEVAASRVWSEIETENARGAALWALPDRWSNIRKVVDSECLLIIQRHLPKTLQAVWAEIAMTITPARWNLADQPRLIAESKRGSESLRILVGDDKRQIGVQHIFNQAENHILGLAWFFTRYLSSGRFKHSLVALDDPAQEMDQTTFRSFTRLIQTFCRLHERYGRPLTLVLLLHQEDRALDAARATNHQVTSLKWAREISSSASVEHLILISPEFKAPLPKVLQSPKLNSQTAPA</sequence>
<dbReference type="RefSeq" id="WP_084389723.1">
    <property type="nucleotide sequence ID" value="NZ_JBHSMX010000064.1"/>
</dbReference>
<dbReference type="Gene3D" id="3.40.50.300">
    <property type="entry name" value="P-loop containing nucleotide triphosphate hydrolases"/>
    <property type="match status" value="1"/>
</dbReference>
<evidence type="ECO:0000313" key="2">
    <source>
        <dbReference type="Proteomes" id="UP001596084"/>
    </source>
</evidence>
<accession>A0ABW0QE71</accession>
<dbReference type="Proteomes" id="UP001596084">
    <property type="component" value="Unassembled WGS sequence"/>
</dbReference>
<evidence type="ECO:0000313" key="1">
    <source>
        <dbReference type="EMBL" id="MFC5523206.1"/>
    </source>
</evidence>
<keyword evidence="2" id="KW-1185">Reference proteome</keyword>
<proteinExistence type="predicted"/>
<dbReference type="EMBL" id="JBHSMX010000064">
    <property type="protein sequence ID" value="MFC5523206.1"/>
    <property type="molecule type" value="Genomic_DNA"/>
</dbReference>